<dbReference type="PANTHER" id="PTHR19338:SF0">
    <property type="entry name" value="MITOCHONDRIAL IMPORT INNER MEMBRANE TRANSLOCASE SUBUNIT TIM13"/>
    <property type="match status" value="1"/>
</dbReference>
<evidence type="ECO:0000313" key="7">
    <source>
        <dbReference type="EnsemblPlants" id="TraesCS3B02G579300.1"/>
    </source>
</evidence>
<comment type="similarity">
    <text evidence="1">Belongs to the disease resistance NB-LRR family.</text>
</comment>
<keyword evidence="5" id="KW-0611">Plant defense</keyword>
<dbReference type="Gramene" id="TraesCS3B03G1448300.1">
    <property type="protein sequence ID" value="TraesCS3B03G1448300.1.CDS"/>
    <property type="gene ID" value="TraesCS3B03G1448300"/>
</dbReference>
<proteinExistence type="inferred from homology"/>
<evidence type="ECO:0000256" key="5">
    <source>
        <dbReference type="ARBA" id="ARBA00022821"/>
    </source>
</evidence>
<organism evidence="7">
    <name type="scientific">Triticum aestivum</name>
    <name type="common">Wheat</name>
    <dbReference type="NCBI Taxonomy" id="4565"/>
    <lineage>
        <taxon>Eukaryota</taxon>
        <taxon>Viridiplantae</taxon>
        <taxon>Streptophyta</taxon>
        <taxon>Embryophyta</taxon>
        <taxon>Tracheophyta</taxon>
        <taxon>Spermatophyta</taxon>
        <taxon>Magnoliopsida</taxon>
        <taxon>Liliopsida</taxon>
        <taxon>Poales</taxon>
        <taxon>Poaceae</taxon>
        <taxon>BOP clade</taxon>
        <taxon>Pooideae</taxon>
        <taxon>Triticodae</taxon>
        <taxon>Triticeae</taxon>
        <taxon>Triticinae</taxon>
        <taxon>Triticum</taxon>
    </lineage>
</organism>
<dbReference type="Gramene" id="TraesCAD_scaffold_027103_01G000100.1">
    <property type="protein sequence ID" value="TraesCAD_scaffold_027103_01G000100.1"/>
    <property type="gene ID" value="TraesCAD_scaffold_027103_01G000100"/>
</dbReference>
<dbReference type="OrthoDB" id="646832at2759"/>
<evidence type="ECO:0000313" key="8">
    <source>
        <dbReference type="Proteomes" id="UP000019116"/>
    </source>
</evidence>
<dbReference type="AlphaFoldDB" id="A0A3B6G1X1"/>
<evidence type="ECO:0000256" key="3">
    <source>
        <dbReference type="ARBA" id="ARBA00022737"/>
    </source>
</evidence>
<reference evidence="7" key="1">
    <citation type="submission" date="2018-08" db="EMBL/GenBank/DDBJ databases">
        <authorList>
            <person name="Rossello M."/>
        </authorList>
    </citation>
    <scope>NUCLEOTIDE SEQUENCE [LARGE SCALE GENOMIC DNA]</scope>
    <source>
        <strain evidence="7">cv. Chinese Spring</strain>
    </source>
</reference>
<reference evidence="7" key="2">
    <citation type="submission" date="2018-10" db="UniProtKB">
        <authorList>
            <consortium name="EnsemblPlants"/>
        </authorList>
    </citation>
    <scope>IDENTIFICATION</scope>
</reference>
<evidence type="ECO:0000256" key="2">
    <source>
        <dbReference type="ARBA" id="ARBA00022614"/>
    </source>
</evidence>
<dbReference type="Gramene" id="TraesCS3B02G579300.1">
    <property type="protein sequence ID" value="TraesCS3B02G579300.1"/>
    <property type="gene ID" value="TraesCS3B02G579300"/>
</dbReference>
<keyword evidence="4" id="KW-0547">Nucleotide-binding</keyword>
<dbReference type="GO" id="GO:0000166">
    <property type="term" value="F:nucleotide binding"/>
    <property type="evidence" value="ECO:0007669"/>
    <property type="project" value="UniProtKB-KW"/>
</dbReference>
<dbReference type="Proteomes" id="UP000019116">
    <property type="component" value="Chromosome 3B"/>
</dbReference>
<sequence length="169" mass="19422">MAGTAVAAVLSKFGQLAVSEAQFLAQVGDDMMLLRDRLEWLQAFIRDADRKRRTGADGLTRVWLRQTRDAAFEAEDALDEFFHQVDLESQDYEGWKKWAKYLTSWLSQITIRHVLSNRLKKIKSKLEQISVNQKEYKIEHTSFKMFASSTTATAAWCRNNTCGSCYSVQ</sequence>
<dbReference type="InterPro" id="IPR041118">
    <property type="entry name" value="Rx_N"/>
</dbReference>
<keyword evidence="3" id="KW-0677">Repeat</keyword>
<evidence type="ECO:0000259" key="6">
    <source>
        <dbReference type="Pfam" id="PF18052"/>
    </source>
</evidence>
<dbReference type="EnsemblPlants" id="TraesCS3B02G579300.1">
    <property type="protein sequence ID" value="TraesCS3B02G579300.1"/>
    <property type="gene ID" value="TraesCS3B02G579300"/>
</dbReference>
<dbReference type="PANTHER" id="PTHR19338">
    <property type="entry name" value="TRANSLOCASE OF INNER MITOCHONDRIAL MEMBRANE 13 HOMOLOG"/>
    <property type="match status" value="1"/>
</dbReference>
<dbReference type="InterPro" id="IPR038005">
    <property type="entry name" value="RX-like_CC"/>
</dbReference>
<name>A0A3B6G1X1_WHEAT</name>
<dbReference type="Gramene" id="TraesRN3B0101454100.1">
    <property type="protein sequence ID" value="TraesRN3B0101454100.1"/>
    <property type="gene ID" value="TraesRN3B0101454100"/>
</dbReference>
<dbReference type="Gramene" id="TraesROB_scaffold_029867_01G000100.1">
    <property type="protein sequence ID" value="TraesROB_scaffold_029867_01G000100.1"/>
    <property type="gene ID" value="TraesROB_scaffold_029867_01G000100"/>
</dbReference>
<feature type="domain" description="Disease resistance N-terminal" evidence="6">
    <location>
        <begin position="5"/>
        <end position="90"/>
    </location>
</feature>
<dbReference type="Gramene" id="TraesWEE_scaffold_027877_01G000100.1">
    <property type="protein sequence ID" value="TraesWEE_scaffold_027877_01G000100.1"/>
    <property type="gene ID" value="TraesWEE_scaffold_027877_01G000100"/>
</dbReference>
<dbReference type="CDD" id="cd14798">
    <property type="entry name" value="RX-CC_like"/>
    <property type="match status" value="1"/>
</dbReference>
<protein>
    <recommendedName>
        <fullName evidence="6">Disease resistance N-terminal domain-containing protein</fullName>
    </recommendedName>
</protein>
<accession>A0A3B6G1X1</accession>
<dbReference type="PaxDb" id="4565-Traes_3B_554029ED51.2"/>
<dbReference type="OMA" id="CTFREYK"/>
<dbReference type="Pfam" id="PF18052">
    <property type="entry name" value="Rx_N"/>
    <property type="match status" value="1"/>
</dbReference>
<evidence type="ECO:0000256" key="1">
    <source>
        <dbReference type="ARBA" id="ARBA00008894"/>
    </source>
</evidence>
<dbReference type="Gene3D" id="1.20.5.4130">
    <property type="match status" value="1"/>
</dbReference>
<evidence type="ECO:0000256" key="4">
    <source>
        <dbReference type="ARBA" id="ARBA00022741"/>
    </source>
</evidence>
<dbReference type="GO" id="GO:0006952">
    <property type="term" value="P:defense response"/>
    <property type="evidence" value="ECO:0007669"/>
    <property type="project" value="UniProtKB-KW"/>
</dbReference>
<keyword evidence="2" id="KW-0433">Leucine-rich repeat</keyword>
<keyword evidence="8" id="KW-1185">Reference proteome</keyword>